<dbReference type="Proteomes" id="UP000015464">
    <property type="component" value="Unassembled WGS sequence"/>
</dbReference>
<accession>S9W4G4</accession>
<gene>
    <name evidence="1" type="ORF">SPOG_05703</name>
</gene>
<dbReference type="AlphaFoldDB" id="S9W4G4"/>
<reference evidence="1 2" key="1">
    <citation type="journal article" date="2011" name="Science">
        <title>Comparative functional genomics of the fission yeasts.</title>
        <authorList>
            <person name="Rhind N."/>
            <person name="Chen Z."/>
            <person name="Yassour M."/>
            <person name="Thompson D.A."/>
            <person name="Haas B.J."/>
            <person name="Habib N."/>
            <person name="Wapinski I."/>
            <person name="Roy S."/>
            <person name="Lin M.F."/>
            <person name="Heiman D.I."/>
            <person name="Young S.K."/>
            <person name="Furuya K."/>
            <person name="Guo Y."/>
            <person name="Pidoux A."/>
            <person name="Chen H.M."/>
            <person name="Robbertse B."/>
            <person name="Goldberg J.M."/>
            <person name="Aoki K."/>
            <person name="Bayne E.H."/>
            <person name="Berlin A.M."/>
            <person name="Desjardins C.A."/>
            <person name="Dobbs E."/>
            <person name="Dukaj L."/>
            <person name="Fan L."/>
            <person name="FitzGerald M.G."/>
            <person name="French C."/>
            <person name="Gujja S."/>
            <person name="Hansen K."/>
            <person name="Keifenheim D."/>
            <person name="Levin J.Z."/>
            <person name="Mosher R.A."/>
            <person name="Mueller C.A."/>
            <person name="Pfiffner J."/>
            <person name="Priest M."/>
            <person name="Russ C."/>
            <person name="Smialowska A."/>
            <person name="Swoboda P."/>
            <person name="Sykes S.M."/>
            <person name="Vaughn M."/>
            <person name="Vengrova S."/>
            <person name="Yoder R."/>
            <person name="Zeng Q."/>
            <person name="Allshire R."/>
            <person name="Baulcombe D."/>
            <person name="Birren B.W."/>
            <person name="Brown W."/>
            <person name="Ekwall K."/>
            <person name="Kellis M."/>
            <person name="Leatherwood J."/>
            <person name="Levin H."/>
            <person name="Margalit H."/>
            <person name="Martienssen R."/>
            <person name="Nieduszynski C.A."/>
            <person name="Spatafora J.W."/>
            <person name="Friedman N."/>
            <person name="Dalgaard J.Z."/>
            <person name="Baumann P."/>
            <person name="Niki H."/>
            <person name="Regev A."/>
            <person name="Nusbaum C."/>
        </authorList>
    </citation>
    <scope>NUCLEOTIDE SEQUENCE [LARGE SCALE GENOMIC DNA]</scope>
    <source>
        <strain evidence="2">OY26 / ATCC MYA-4695 / CBS 11777 / NBRC 106824 / NRRL Y48691</strain>
    </source>
</reference>
<name>S9W4G4_SCHCR</name>
<sequence>MNVPSARAIVRDLSCRQAKNPVYYIHTSGGFAFAAETLSTGKYGECFDKIYDGVGSCRGVDLTSKIMHPIASFYVNREMLQLAAKTSYKKGFIPPPGIEYMTTDESERRLLGWEPNMPSFKDGLENALDTDARQLDLV</sequence>
<dbReference type="EMBL" id="KE546988">
    <property type="protein sequence ID" value="EPY53409.1"/>
    <property type="molecule type" value="Genomic_DNA"/>
</dbReference>
<dbReference type="HOGENOM" id="CLU_1856453_0_0_1"/>
<protein>
    <submittedName>
        <fullName evidence="1">Uncharacterized protein</fullName>
    </submittedName>
</protein>
<evidence type="ECO:0000313" key="1">
    <source>
        <dbReference type="EMBL" id="EPY53409.1"/>
    </source>
</evidence>
<organism evidence="1 2">
    <name type="scientific">Schizosaccharomyces cryophilus (strain OY26 / ATCC MYA-4695 / CBS 11777 / NBRC 106824 / NRRL Y48691)</name>
    <name type="common">Fission yeast</name>
    <dbReference type="NCBI Taxonomy" id="653667"/>
    <lineage>
        <taxon>Eukaryota</taxon>
        <taxon>Fungi</taxon>
        <taxon>Dikarya</taxon>
        <taxon>Ascomycota</taxon>
        <taxon>Taphrinomycotina</taxon>
        <taxon>Schizosaccharomycetes</taxon>
        <taxon>Schizosaccharomycetales</taxon>
        <taxon>Schizosaccharomycetaceae</taxon>
        <taxon>Schizosaccharomyces</taxon>
    </lineage>
</organism>
<proteinExistence type="predicted"/>
<dbReference type="OrthoDB" id="2130169at2759"/>
<dbReference type="GeneID" id="25039423"/>
<keyword evidence="2" id="KW-1185">Reference proteome</keyword>
<evidence type="ECO:0000313" key="2">
    <source>
        <dbReference type="Proteomes" id="UP000015464"/>
    </source>
</evidence>
<dbReference type="RefSeq" id="XP_013022128.1">
    <property type="nucleotide sequence ID" value="XM_013166674.1"/>
</dbReference>